<dbReference type="PANTHER" id="PTHR12022:SF0">
    <property type="entry name" value="CYTOCHROME B-C1 COMPLEX SUBUNIT 7"/>
    <property type="match status" value="1"/>
</dbReference>
<evidence type="ECO:0000256" key="1">
    <source>
        <dbReference type="ARBA" id="ARBA00004443"/>
    </source>
</evidence>
<dbReference type="PANTHER" id="PTHR12022">
    <property type="entry name" value="UBIQUINOL-CYTOCHROME C REDUCTASE COMPLEX 14 KD PROTEIN"/>
    <property type="match status" value="1"/>
</dbReference>
<evidence type="ECO:0000256" key="8">
    <source>
        <dbReference type="ARBA" id="ARBA00023136"/>
    </source>
</evidence>
<gene>
    <name evidence="10" type="primary">UQCRB</name>
    <name evidence="10" type="ORF">TSPGSL018_21635</name>
</gene>
<keyword evidence="7 9" id="KW-0496">Mitochondrion</keyword>
<dbReference type="FunFam" id="1.10.1090.10:FF:000002">
    <property type="entry name" value="Cytochrome b-c1 complex subunit 7"/>
    <property type="match status" value="1"/>
</dbReference>
<evidence type="ECO:0000256" key="3">
    <source>
        <dbReference type="ARBA" id="ARBA00022448"/>
    </source>
</evidence>
<evidence type="ECO:0000256" key="7">
    <source>
        <dbReference type="ARBA" id="ARBA00023128"/>
    </source>
</evidence>
<keyword evidence="4 9" id="KW-0679">Respiratory chain</keyword>
<dbReference type="InterPro" id="IPR003197">
    <property type="entry name" value="QCR7"/>
</dbReference>
<dbReference type="Pfam" id="PF02271">
    <property type="entry name" value="UCR_14kD"/>
    <property type="match status" value="1"/>
</dbReference>
<evidence type="ECO:0000256" key="5">
    <source>
        <dbReference type="ARBA" id="ARBA00022792"/>
    </source>
</evidence>
<keyword evidence="3 9" id="KW-0813">Transport</keyword>
<organism evidence="10">
    <name type="scientific">Tetraselmis sp. GSL018</name>
    <dbReference type="NCBI Taxonomy" id="582737"/>
    <lineage>
        <taxon>Eukaryota</taxon>
        <taxon>Viridiplantae</taxon>
        <taxon>Chlorophyta</taxon>
        <taxon>core chlorophytes</taxon>
        <taxon>Chlorodendrophyceae</taxon>
        <taxon>Chlorodendrales</taxon>
        <taxon>Chlorodendraceae</taxon>
        <taxon>Tetraselmis</taxon>
    </lineage>
</organism>
<protein>
    <recommendedName>
        <fullName evidence="9">Cytochrome b-c1 complex subunit 7</fullName>
    </recommendedName>
</protein>
<keyword evidence="6 9" id="KW-0249">Electron transport</keyword>
<evidence type="ECO:0000256" key="2">
    <source>
        <dbReference type="ARBA" id="ARBA00008554"/>
    </source>
</evidence>
<reference evidence="10" key="1">
    <citation type="submission" date="2014-05" db="EMBL/GenBank/DDBJ databases">
        <title>The transcriptome of the halophilic microalga Tetraselmis sp. GSL018 isolated from the Great Salt Lake, Utah.</title>
        <authorList>
            <person name="Jinkerson R.E."/>
            <person name="D'Adamo S."/>
            <person name="Posewitz M.C."/>
        </authorList>
    </citation>
    <scope>NUCLEOTIDE SEQUENCE</scope>
    <source>
        <strain evidence="10">GSL018</strain>
    </source>
</reference>
<dbReference type="AlphaFoldDB" id="A0A061RVE2"/>
<sequence>MSSLTKIFMPVLEWMGRQHQAAVTSQLKKYGLRYDDLLDPLYSGEVQEALDRTPQAEVDMRNQRIKRAIDLSCKKQYLSPEMQSQQTPLAFYLSPYLDQVKIENQERAALGTEKPYDRSIP</sequence>
<dbReference type="InterPro" id="IPR036544">
    <property type="entry name" value="QCR7_sf"/>
</dbReference>
<evidence type="ECO:0000256" key="6">
    <source>
        <dbReference type="ARBA" id="ARBA00022982"/>
    </source>
</evidence>
<dbReference type="Gene3D" id="1.10.1090.10">
    <property type="entry name" value="Cytochrome b-c1 complex subunit 7"/>
    <property type="match status" value="1"/>
</dbReference>
<name>A0A061RVE2_9CHLO</name>
<proteinExistence type="inferred from homology"/>
<keyword evidence="5 9" id="KW-0999">Mitochondrion inner membrane</keyword>
<comment type="subcellular location">
    <subcellularLocation>
        <location evidence="1">Mitochondrion inner membrane</location>
        <topology evidence="1">Peripheral membrane protein</topology>
        <orientation evidence="1">Matrix side</orientation>
    </subcellularLocation>
</comment>
<evidence type="ECO:0000313" key="10">
    <source>
        <dbReference type="EMBL" id="JAC75943.1"/>
    </source>
</evidence>
<keyword evidence="8 9" id="KW-0472">Membrane</keyword>
<dbReference type="SUPFAM" id="SSF81524">
    <property type="entry name" value="14 kDa protein of cytochrome bc1 complex (Ubiquinol-cytochrome c reductase)"/>
    <property type="match status" value="1"/>
</dbReference>
<evidence type="ECO:0000256" key="4">
    <source>
        <dbReference type="ARBA" id="ARBA00022660"/>
    </source>
</evidence>
<dbReference type="GO" id="GO:0005743">
    <property type="term" value="C:mitochondrial inner membrane"/>
    <property type="evidence" value="ECO:0007669"/>
    <property type="project" value="UniProtKB-SubCell"/>
</dbReference>
<accession>A0A061RVE2</accession>
<comment type="function">
    <text evidence="9">Component of the ubiquinol-cytochrome c oxidoreductase, a multisubunit transmembrane complex that is part of the mitochondrial electron transport chain which drives oxidative phosphorylation.</text>
</comment>
<dbReference type="GO" id="GO:0045275">
    <property type="term" value="C:respiratory chain complex III"/>
    <property type="evidence" value="ECO:0007669"/>
    <property type="project" value="InterPro"/>
</dbReference>
<comment type="similarity">
    <text evidence="2 9">Belongs to the UQCRB/QCR7 family.</text>
</comment>
<dbReference type="GO" id="GO:0006122">
    <property type="term" value="P:mitochondrial electron transport, ubiquinol to cytochrome c"/>
    <property type="evidence" value="ECO:0007669"/>
    <property type="project" value="InterPro"/>
</dbReference>
<dbReference type="EMBL" id="GBEZ01009663">
    <property type="protein sequence ID" value="JAC75943.1"/>
    <property type="molecule type" value="Transcribed_RNA"/>
</dbReference>
<evidence type="ECO:0000256" key="9">
    <source>
        <dbReference type="PIRNR" id="PIRNR000022"/>
    </source>
</evidence>
<dbReference type="PIRSF" id="PIRSF000022">
    <property type="entry name" value="Bc1_14K"/>
    <property type="match status" value="1"/>
</dbReference>